<dbReference type="GO" id="GO:0008270">
    <property type="term" value="F:zinc ion binding"/>
    <property type="evidence" value="ECO:0007669"/>
    <property type="project" value="UniProtKB-KW"/>
</dbReference>
<keyword evidence="5" id="KW-1185">Reference proteome</keyword>
<keyword evidence="1" id="KW-0862">Zinc</keyword>
<evidence type="ECO:0000256" key="1">
    <source>
        <dbReference type="PROSITE-ProRule" id="PRU00042"/>
    </source>
</evidence>
<dbReference type="SMART" id="SM00355">
    <property type="entry name" value="ZnF_C2H2"/>
    <property type="match status" value="2"/>
</dbReference>
<keyword evidence="1" id="KW-0479">Metal-binding</keyword>
<feature type="compositionally biased region" description="Basic and acidic residues" evidence="2">
    <location>
        <begin position="1"/>
        <end position="12"/>
    </location>
</feature>
<protein>
    <recommendedName>
        <fullName evidence="3">C2H2-type domain-containing protein</fullName>
    </recommendedName>
</protein>
<accession>A0A182NSL8</accession>
<dbReference type="Proteomes" id="UP000075884">
    <property type="component" value="Unassembled WGS sequence"/>
</dbReference>
<dbReference type="InterPro" id="IPR036236">
    <property type="entry name" value="Znf_C2H2_sf"/>
</dbReference>
<dbReference type="AlphaFoldDB" id="A0A182NSL8"/>
<dbReference type="SUPFAM" id="SSF57667">
    <property type="entry name" value="beta-beta-alpha zinc fingers"/>
    <property type="match status" value="1"/>
</dbReference>
<dbReference type="InterPro" id="IPR013087">
    <property type="entry name" value="Znf_C2H2_type"/>
</dbReference>
<dbReference type="PROSITE" id="PS00028">
    <property type="entry name" value="ZINC_FINGER_C2H2_1"/>
    <property type="match status" value="1"/>
</dbReference>
<dbReference type="Gene3D" id="3.30.160.60">
    <property type="entry name" value="Classic Zinc Finger"/>
    <property type="match status" value="1"/>
</dbReference>
<reference evidence="4" key="2">
    <citation type="submission" date="2020-05" db="UniProtKB">
        <authorList>
            <consortium name="EnsemblMetazoa"/>
        </authorList>
    </citation>
    <scope>IDENTIFICATION</scope>
    <source>
        <strain evidence="4">WRAIR2</strain>
    </source>
</reference>
<evidence type="ECO:0000313" key="5">
    <source>
        <dbReference type="Proteomes" id="UP000075884"/>
    </source>
</evidence>
<dbReference type="PROSITE" id="PS50157">
    <property type="entry name" value="ZINC_FINGER_C2H2_2"/>
    <property type="match status" value="1"/>
</dbReference>
<dbReference type="EnsemblMetazoa" id="ADIR010658-RA">
    <property type="protein sequence ID" value="ADIR010658-PA"/>
    <property type="gene ID" value="ADIR010658"/>
</dbReference>
<feature type="region of interest" description="Disordered" evidence="2">
    <location>
        <begin position="1"/>
        <end position="61"/>
    </location>
</feature>
<evidence type="ECO:0000256" key="2">
    <source>
        <dbReference type="SAM" id="MobiDB-lite"/>
    </source>
</evidence>
<keyword evidence="1" id="KW-0863">Zinc-finger</keyword>
<dbReference type="Pfam" id="PF00096">
    <property type="entry name" value="zf-C2H2"/>
    <property type="match status" value="1"/>
</dbReference>
<organism evidence="4 5">
    <name type="scientific">Anopheles dirus</name>
    <dbReference type="NCBI Taxonomy" id="7168"/>
    <lineage>
        <taxon>Eukaryota</taxon>
        <taxon>Metazoa</taxon>
        <taxon>Ecdysozoa</taxon>
        <taxon>Arthropoda</taxon>
        <taxon>Hexapoda</taxon>
        <taxon>Insecta</taxon>
        <taxon>Pterygota</taxon>
        <taxon>Neoptera</taxon>
        <taxon>Endopterygota</taxon>
        <taxon>Diptera</taxon>
        <taxon>Nematocera</taxon>
        <taxon>Culicoidea</taxon>
        <taxon>Culicidae</taxon>
        <taxon>Anophelinae</taxon>
        <taxon>Anopheles</taxon>
    </lineage>
</organism>
<reference evidence="5" key="1">
    <citation type="submission" date="2013-03" db="EMBL/GenBank/DDBJ databases">
        <title>The Genome Sequence of Anopheles dirus WRAIR2.</title>
        <authorList>
            <consortium name="The Broad Institute Genomics Platform"/>
            <person name="Neafsey D.E."/>
            <person name="Walton C."/>
            <person name="Walker B."/>
            <person name="Young S.K."/>
            <person name="Zeng Q."/>
            <person name="Gargeya S."/>
            <person name="Fitzgerald M."/>
            <person name="Haas B."/>
            <person name="Abouelleil A."/>
            <person name="Allen A.W."/>
            <person name="Alvarado L."/>
            <person name="Arachchi H.M."/>
            <person name="Berlin A.M."/>
            <person name="Chapman S.B."/>
            <person name="Gainer-Dewar J."/>
            <person name="Goldberg J."/>
            <person name="Griggs A."/>
            <person name="Gujja S."/>
            <person name="Hansen M."/>
            <person name="Howarth C."/>
            <person name="Imamovic A."/>
            <person name="Ireland A."/>
            <person name="Larimer J."/>
            <person name="McCowan C."/>
            <person name="Murphy C."/>
            <person name="Pearson M."/>
            <person name="Poon T.W."/>
            <person name="Priest M."/>
            <person name="Roberts A."/>
            <person name="Saif S."/>
            <person name="Shea T."/>
            <person name="Sisk P."/>
            <person name="Sykes S."/>
            <person name="Wortman J."/>
            <person name="Nusbaum C."/>
            <person name="Birren B."/>
        </authorList>
    </citation>
    <scope>NUCLEOTIDE SEQUENCE [LARGE SCALE GENOMIC DNA]</scope>
    <source>
        <strain evidence="5">WRAIR2</strain>
    </source>
</reference>
<name>A0A182NSL8_9DIPT</name>
<evidence type="ECO:0000259" key="3">
    <source>
        <dbReference type="PROSITE" id="PS50157"/>
    </source>
</evidence>
<feature type="domain" description="C2H2-type" evidence="3">
    <location>
        <begin position="123"/>
        <end position="151"/>
    </location>
</feature>
<sequence>MHDCEEASDLRVHPTTSDEPCGNETSERSVQADGEACPTKPSPKNLSVQKRRTRKTISPTDPAEALTEMSVRGLNLFRYATITAGTYQCLECAKADVQKTFKNKYSFQRHAFLYHEGKQRKVFPCPVCHKDFSRPDKMKNHLRMTHESYEAKSDGLLPNTAIPAPGFLPPRSTVGELPTLHLVPPPQALVLPNLSMQHLPDEQRRRLQQQEHNVMKFRSIVNAIKLRQLQQLHQCQQQQPPPPPQQCGARDLSMRPEKVLQIVPEQRKEVPSLSKQLDAPQYVVLHGIGGQ</sequence>
<dbReference type="VEuPathDB" id="VectorBase:ADIR010658"/>
<proteinExistence type="predicted"/>
<evidence type="ECO:0000313" key="4">
    <source>
        <dbReference type="EnsemblMetazoa" id="ADIR010658-PA"/>
    </source>
</evidence>